<dbReference type="Proteomes" id="UP000681967">
    <property type="component" value="Unassembled WGS sequence"/>
</dbReference>
<accession>A0A8S3CHJ9</accession>
<name>A0A8S3CHJ9_9BILA</name>
<comment type="caution">
    <text evidence="1">The sequence shown here is derived from an EMBL/GenBank/DDBJ whole genome shotgun (WGS) entry which is preliminary data.</text>
</comment>
<sequence length="19" mass="2013">MSEAAVEGVITCCKDKLES</sequence>
<evidence type="ECO:0000313" key="1">
    <source>
        <dbReference type="EMBL" id="CAF4895154.1"/>
    </source>
</evidence>
<evidence type="ECO:0000313" key="2">
    <source>
        <dbReference type="Proteomes" id="UP000681967"/>
    </source>
</evidence>
<feature type="non-terminal residue" evidence="1">
    <location>
        <position position="19"/>
    </location>
</feature>
<organism evidence="1 2">
    <name type="scientific">Rotaria magnacalcarata</name>
    <dbReference type="NCBI Taxonomy" id="392030"/>
    <lineage>
        <taxon>Eukaryota</taxon>
        <taxon>Metazoa</taxon>
        <taxon>Spiralia</taxon>
        <taxon>Gnathifera</taxon>
        <taxon>Rotifera</taxon>
        <taxon>Eurotatoria</taxon>
        <taxon>Bdelloidea</taxon>
        <taxon>Philodinida</taxon>
        <taxon>Philodinidae</taxon>
        <taxon>Rotaria</taxon>
    </lineage>
</organism>
<gene>
    <name evidence="1" type="ORF">BYL167_LOCUS51926</name>
</gene>
<dbReference type="EMBL" id="CAJOBH010165971">
    <property type="protein sequence ID" value="CAF4895154.1"/>
    <property type="molecule type" value="Genomic_DNA"/>
</dbReference>
<protein>
    <submittedName>
        <fullName evidence="1">Uncharacterized protein</fullName>
    </submittedName>
</protein>
<dbReference type="AlphaFoldDB" id="A0A8S3CHJ9"/>
<proteinExistence type="predicted"/>
<reference evidence="1" key="1">
    <citation type="submission" date="2021-02" db="EMBL/GenBank/DDBJ databases">
        <authorList>
            <person name="Nowell W R."/>
        </authorList>
    </citation>
    <scope>NUCLEOTIDE SEQUENCE</scope>
</reference>